<dbReference type="PANTHER" id="PTHR10617:SF107">
    <property type="entry name" value="ELECTRON TRANSFER FLAVOPROTEIN-UBIQUINONE OXIDOREDUCTASE, MITOCHONDRIAL"/>
    <property type="match status" value="1"/>
</dbReference>
<evidence type="ECO:0000313" key="3">
    <source>
        <dbReference type="Proteomes" id="UP000480684"/>
    </source>
</evidence>
<dbReference type="GO" id="GO:0046872">
    <property type="term" value="F:metal ion binding"/>
    <property type="evidence" value="ECO:0007669"/>
    <property type="project" value="UniProtKB-KW"/>
</dbReference>
<sequence>MRDDRESMEFDVVVVGGGPSGLSSAIRLKQLCPDLSVCVLEKGSEIGAHILSGAIFEPHALAEL</sequence>
<comment type="cofactor">
    <cofactor evidence="1">
        <name>[4Fe-4S] cluster</name>
        <dbReference type="ChEBI" id="CHEBI:49883"/>
    </cofactor>
    <text evidence="1">Binds 1 [4Fe-4S] cluster.</text>
</comment>
<keyword evidence="3" id="KW-1185">Reference proteome</keyword>
<keyword evidence="1" id="KW-0479">Metal-binding</keyword>
<keyword evidence="1" id="KW-0411">Iron-sulfur</keyword>
<keyword evidence="1" id="KW-0560">Oxidoreductase</keyword>
<keyword evidence="1" id="KW-0274">FAD</keyword>
<keyword evidence="1" id="KW-0830">Ubiquinone</keyword>
<dbReference type="PANTHER" id="PTHR10617">
    <property type="entry name" value="ELECTRON TRANSFER FLAVOPROTEIN-UBIQUINONE OXIDOREDUCTASE"/>
    <property type="match status" value="1"/>
</dbReference>
<evidence type="ECO:0000256" key="1">
    <source>
        <dbReference type="RuleBase" id="RU366068"/>
    </source>
</evidence>
<dbReference type="EMBL" id="JAAIYP010000033">
    <property type="protein sequence ID" value="NFV79645.1"/>
    <property type="molecule type" value="Genomic_DNA"/>
</dbReference>
<feature type="non-terminal residue" evidence="2">
    <location>
        <position position="64"/>
    </location>
</feature>
<dbReference type="Gene3D" id="3.50.50.60">
    <property type="entry name" value="FAD/NAD(P)-binding domain"/>
    <property type="match status" value="1"/>
</dbReference>
<dbReference type="RefSeq" id="WP_163676444.1">
    <property type="nucleotide sequence ID" value="NZ_JAAIYP010000033.1"/>
</dbReference>
<evidence type="ECO:0000313" key="2">
    <source>
        <dbReference type="EMBL" id="NFV79645.1"/>
    </source>
</evidence>
<comment type="function">
    <text evidence="1">Accepts electrons from ETF and reduces ubiquinone.</text>
</comment>
<proteinExistence type="predicted"/>
<accession>A0A7C9QSR0</accession>
<dbReference type="Pfam" id="PF01946">
    <property type="entry name" value="Thi4"/>
    <property type="match status" value="1"/>
</dbReference>
<keyword evidence="1" id="KW-0249">Electron transport</keyword>
<keyword evidence="1" id="KW-0408">Iron</keyword>
<dbReference type="SUPFAM" id="SSF51905">
    <property type="entry name" value="FAD/NAD(P)-binding domain"/>
    <property type="match status" value="1"/>
</dbReference>
<dbReference type="InterPro" id="IPR040156">
    <property type="entry name" value="ETF-QO"/>
</dbReference>
<dbReference type="GO" id="GO:0004174">
    <property type="term" value="F:electron-transferring-flavoprotein dehydrogenase activity"/>
    <property type="evidence" value="ECO:0007669"/>
    <property type="project" value="UniProtKB-UniRule"/>
</dbReference>
<dbReference type="EC" id="1.5.5.1" evidence="1"/>
<dbReference type="AlphaFoldDB" id="A0A7C9QSR0"/>
<name>A0A7C9QSR0_9PROT</name>
<comment type="catalytic activity">
    <reaction evidence="1">
        <text>a ubiquinone + reduced [electron-transfer flavoprotein] = a ubiquinol + oxidized [electron-transfer flavoprotein] + H(+)</text>
        <dbReference type="Rhea" id="RHEA:24052"/>
        <dbReference type="Rhea" id="RHEA-COMP:9565"/>
        <dbReference type="Rhea" id="RHEA-COMP:9566"/>
        <dbReference type="Rhea" id="RHEA-COMP:10685"/>
        <dbReference type="Rhea" id="RHEA-COMP:10686"/>
        <dbReference type="ChEBI" id="CHEBI:15378"/>
        <dbReference type="ChEBI" id="CHEBI:16389"/>
        <dbReference type="ChEBI" id="CHEBI:17976"/>
        <dbReference type="ChEBI" id="CHEBI:57692"/>
        <dbReference type="ChEBI" id="CHEBI:58307"/>
        <dbReference type="EC" id="1.5.5.1"/>
    </reaction>
</comment>
<dbReference type="Proteomes" id="UP000480684">
    <property type="component" value="Unassembled WGS sequence"/>
</dbReference>
<reference evidence="2 3" key="1">
    <citation type="submission" date="2020-02" db="EMBL/GenBank/DDBJ databases">
        <authorList>
            <person name="Dziuba M."/>
            <person name="Kuznetsov B."/>
            <person name="Mardanov A."/>
            <person name="Ravin N."/>
            <person name="Grouzdev D."/>
        </authorList>
    </citation>
    <scope>NUCLEOTIDE SEQUENCE [LARGE SCALE GENOMIC DNA]</scope>
    <source>
        <strain evidence="2 3">SpK</strain>
    </source>
</reference>
<dbReference type="InterPro" id="IPR036188">
    <property type="entry name" value="FAD/NAD-bd_sf"/>
</dbReference>
<comment type="cofactor">
    <cofactor evidence="1">
        <name>FAD</name>
        <dbReference type="ChEBI" id="CHEBI:57692"/>
    </cofactor>
</comment>
<keyword evidence="1" id="KW-0285">Flavoprotein</keyword>
<comment type="caution">
    <text evidence="2">The sequence shown here is derived from an EMBL/GenBank/DDBJ whole genome shotgun (WGS) entry which is preliminary data.</text>
</comment>
<protein>
    <recommendedName>
        <fullName evidence="1">Electron transfer flavoprotein-ubiquinone oxidoreductase</fullName>
        <shortName evidence="1">ETF-QO</shortName>
        <ecNumber evidence="1">1.5.5.1</ecNumber>
    </recommendedName>
</protein>
<keyword evidence="1" id="KW-0813">Transport</keyword>
<dbReference type="GO" id="GO:0051539">
    <property type="term" value="F:4 iron, 4 sulfur cluster binding"/>
    <property type="evidence" value="ECO:0007669"/>
    <property type="project" value="UniProtKB-UniRule"/>
</dbReference>
<organism evidence="2 3">
    <name type="scientific">Magnetospirillum aberrantis SpK</name>
    <dbReference type="NCBI Taxonomy" id="908842"/>
    <lineage>
        <taxon>Bacteria</taxon>
        <taxon>Pseudomonadati</taxon>
        <taxon>Pseudomonadota</taxon>
        <taxon>Alphaproteobacteria</taxon>
        <taxon>Rhodospirillales</taxon>
        <taxon>Rhodospirillaceae</taxon>
        <taxon>Magnetospirillum</taxon>
    </lineage>
</organism>
<gene>
    <name evidence="2" type="ORF">G4223_05935</name>
</gene>